<dbReference type="Proteomes" id="UP000494206">
    <property type="component" value="Unassembled WGS sequence"/>
</dbReference>
<evidence type="ECO:0008006" key="4">
    <source>
        <dbReference type="Google" id="ProtNLM"/>
    </source>
</evidence>
<evidence type="ECO:0000256" key="1">
    <source>
        <dbReference type="SAM" id="SignalP"/>
    </source>
</evidence>
<accession>A0A8S1ED10</accession>
<feature type="signal peptide" evidence="1">
    <location>
        <begin position="1"/>
        <end position="17"/>
    </location>
</feature>
<evidence type="ECO:0000313" key="3">
    <source>
        <dbReference type="Proteomes" id="UP000494206"/>
    </source>
</evidence>
<feature type="chain" id="PRO_5035921408" description="DUF38 domain-containing protein" evidence="1">
    <location>
        <begin position="18"/>
        <end position="206"/>
    </location>
</feature>
<gene>
    <name evidence="2" type="ORF">CBOVIS_LOCUS1903</name>
</gene>
<keyword evidence="3" id="KW-1185">Reference proteome</keyword>
<reference evidence="2 3" key="1">
    <citation type="submission" date="2020-04" db="EMBL/GenBank/DDBJ databases">
        <authorList>
            <person name="Laetsch R D."/>
            <person name="Stevens L."/>
            <person name="Kumar S."/>
            <person name="Blaxter L. M."/>
        </authorList>
    </citation>
    <scope>NUCLEOTIDE SEQUENCE [LARGE SCALE GENOMIC DNA]</scope>
</reference>
<name>A0A8S1ED10_9PELO</name>
<dbReference type="AlphaFoldDB" id="A0A8S1ED10"/>
<evidence type="ECO:0000313" key="2">
    <source>
        <dbReference type="EMBL" id="CAB3398652.1"/>
    </source>
</evidence>
<dbReference type="InterPro" id="IPR046350">
    <property type="entry name" value="Cystatin_sf"/>
</dbReference>
<organism evidence="2 3">
    <name type="scientific">Caenorhabditis bovis</name>
    <dbReference type="NCBI Taxonomy" id="2654633"/>
    <lineage>
        <taxon>Eukaryota</taxon>
        <taxon>Metazoa</taxon>
        <taxon>Ecdysozoa</taxon>
        <taxon>Nematoda</taxon>
        <taxon>Chromadorea</taxon>
        <taxon>Rhabditida</taxon>
        <taxon>Rhabditina</taxon>
        <taxon>Rhabditomorpha</taxon>
        <taxon>Rhabditoidea</taxon>
        <taxon>Rhabditidae</taxon>
        <taxon>Peloderinae</taxon>
        <taxon>Caenorhabditis</taxon>
    </lineage>
</organism>
<dbReference type="SUPFAM" id="SSF54403">
    <property type="entry name" value="Cystatin/monellin"/>
    <property type="match status" value="1"/>
</dbReference>
<protein>
    <recommendedName>
        <fullName evidence="4">DUF38 domain-containing protein</fullName>
    </recommendedName>
</protein>
<comment type="caution">
    <text evidence="2">The sequence shown here is derived from an EMBL/GenBank/DDBJ whole genome shotgun (WGS) entry which is preliminary data.</text>
</comment>
<proteinExistence type="predicted"/>
<sequence length="206" mass="23882">MIQLLLILICFIRASTPTFDEPPYPIMFKLTEPEYRSLLEGAPRPINKIIGDDFWYTPVKLVSALGQFIPELIHTLKLVFVETDFDYMHSEQFIENFNIKENATRYVWNFFGIQKIAWDAIAAVNFDHDSTFIFIPIKVQSVEQVNTRDVVYNVYVIYGKTNCSKRSGVVSEGCKHTPGDEEMLYLIQTIPNGNFRVSRIENKEQI</sequence>
<dbReference type="Gene3D" id="3.10.450.10">
    <property type="match status" value="1"/>
</dbReference>
<keyword evidence="1" id="KW-0732">Signal</keyword>
<dbReference type="EMBL" id="CADEPM010000001">
    <property type="protein sequence ID" value="CAB3398652.1"/>
    <property type="molecule type" value="Genomic_DNA"/>
</dbReference>